<sequence length="352" mass="39527">MKMKPPALSLAVLPLALALAGPAFAASVADWEGCSAIPADVDRLACYDRVSGRVPEAEAAATPAADGIAMEPAPVAEAQPADAPSLLSALSRHWELDDEAKQGAFLFRPHRPNYFLPLKYSTRPNDTPFRDTFSHSDLGLDSIETEVQLSFKIKGMEGVFGYDNVDLWFGYTASSFWQAYNGTISSPFRETNYEPEAMLVFRTDYDIAGFRGRFINLGLSHQSNGRGEDLSRSWNRVYAQFGFERDNLALLIRPWYRLPEHDEDDNPNIEDYMGHGDLLAVYRKGRNAYSLLLRNNFKRSDNRGAFELSWSFPLHGRLKGYVQYFNGYGESLIDYNHRQQSLGFGFSLAEGM</sequence>
<dbReference type="Gene3D" id="2.40.230.10">
    <property type="entry name" value="Phospholipase A1"/>
    <property type="match status" value="1"/>
</dbReference>
<feature type="signal peptide" evidence="17">
    <location>
        <begin position="1"/>
        <end position="25"/>
    </location>
</feature>
<dbReference type="PRINTS" id="PR01486">
    <property type="entry name" value="PHPHLIPASEA1"/>
</dbReference>
<keyword evidence="14 17" id="KW-0998">Cell outer membrane</keyword>
<dbReference type="PANTHER" id="PTHR40457:SF1">
    <property type="entry name" value="PHOSPHOLIPASE A1"/>
    <property type="match status" value="1"/>
</dbReference>
<protein>
    <recommendedName>
        <fullName evidence="17">Phospholipase A1</fullName>
        <ecNumber evidence="17">3.1.1.32</ecNumber>
        <ecNumber evidence="17">3.1.1.4</ecNumber>
    </recommendedName>
    <alternativeName>
        <fullName evidence="17">Phosphatidylcholine 1-acylhydrolase</fullName>
    </alternativeName>
</protein>
<comment type="subcellular location">
    <subcellularLocation>
        <location evidence="17">Cell outer membrane</location>
        <topology evidence="17">Multi-pass membrane protein</topology>
    </subcellularLocation>
    <text evidence="17">One of the very few enzymes located there.</text>
</comment>
<evidence type="ECO:0000256" key="8">
    <source>
        <dbReference type="ARBA" id="ARBA00022729"/>
    </source>
</evidence>
<evidence type="ECO:0000256" key="2">
    <source>
        <dbReference type="ARBA" id="ARBA00001604"/>
    </source>
</evidence>
<accession>Q3SMJ6</accession>
<dbReference type="EMBL" id="CP000116">
    <property type="protein sequence ID" value="AAZ96049.1"/>
    <property type="molecule type" value="Genomic_DNA"/>
</dbReference>
<evidence type="ECO:0000256" key="6">
    <source>
        <dbReference type="ARBA" id="ARBA00022692"/>
    </source>
</evidence>
<dbReference type="EC" id="3.1.1.32" evidence="17"/>
<feature type="active site" description="Nucleophile" evidence="15">
    <location>
        <position position="223"/>
    </location>
</feature>
<keyword evidence="9 17" id="KW-0378">Hydrolase</keyword>
<feature type="binding site" description="in dimeric form" evidence="16">
    <location>
        <position position="231"/>
    </location>
    <ligand>
        <name>Ca(2+)</name>
        <dbReference type="ChEBI" id="CHEBI:29108"/>
        <label>1</label>
    </ligand>
</feature>
<dbReference type="CDD" id="cd00541">
    <property type="entry name" value="OMPLA"/>
    <property type="match status" value="1"/>
</dbReference>
<evidence type="ECO:0000256" key="11">
    <source>
        <dbReference type="ARBA" id="ARBA00022963"/>
    </source>
</evidence>
<keyword evidence="11 17" id="KW-0442">Lipid degradation</keyword>
<evidence type="ECO:0000256" key="10">
    <source>
        <dbReference type="ARBA" id="ARBA00022837"/>
    </source>
</evidence>
<dbReference type="GO" id="GO:0016042">
    <property type="term" value="P:lipid catabolic process"/>
    <property type="evidence" value="ECO:0007669"/>
    <property type="project" value="UniProtKB-KW"/>
</dbReference>
<comment type="subunit">
    <text evidence="4 17">Homodimer; dimerization is reversible, and the dimeric form is the active one.</text>
</comment>
<dbReference type="Pfam" id="PF02253">
    <property type="entry name" value="PLA1"/>
    <property type="match status" value="1"/>
</dbReference>
<feature type="binding site" description="in dimeric form" evidence="16">
    <location>
        <position position="185"/>
    </location>
    <ligand>
        <name>Ca(2+)</name>
        <dbReference type="ChEBI" id="CHEBI:29108"/>
        <label>1</label>
    </ligand>
</feature>
<dbReference type="eggNOG" id="COG2829">
    <property type="taxonomic scope" value="Bacteria"/>
</dbReference>
<dbReference type="Proteomes" id="UP000008291">
    <property type="component" value="Chromosome"/>
</dbReference>
<comment type="similarity">
    <text evidence="3 17">Belongs to the phospholipase A1 family.</text>
</comment>
<keyword evidence="10 16" id="KW-0106">Calcium</keyword>
<dbReference type="SUPFAM" id="SSF56931">
    <property type="entry name" value="Outer membrane phospholipase A (OMPLA)"/>
    <property type="match status" value="1"/>
</dbReference>
<keyword evidence="5" id="KW-1134">Transmembrane beta strand</keyword>
<evidence type="ECO:0000256" key="4">
    <source>
        <dbReference type="ARBA" id="ARBA00011702"/>
    </source>
</evidence>
<evidence type="ECO:0000256" key="5">
    <source>
        <dbReference type="ARBA" id="ARBA00022452"/>
    </source>
</evidence>
<feature type="binding site" description="in dimeric form" evidence="16">
    <location>
        <position position="226"/>
    </location>
    <ligand>
        <name>Ca(2+)</name>
        <dbReference type="ChEBI" id="CHEBI:29108"/>
        <label>1</label>
    </ligand>
</feature>
<feature type="binding site" description="in dimeric form" evidence="16">
    <location>
        <position position="265"/>
    </location>
    <ligand>
        <name>Ca(2+)</name>
        <dbReference type="ChEBI" id="CHEBI:29108"/>
        <label>1</label>
    </ligand>
</feature>
<keyword evidence="8 17" id="KW-0732">Signal</keyword>
<dbReference type="OrthoDB" id="188433at2"/>
<dbReference type="KEGG" id="tbd:Tbd_0096"/>
<keyword evidence="6" id="KW-0812">Transmembrane</keyword>
<reference evidence="18 19" key="1">
    <citation type="journal article" date="2006" name="J. Bacteriol.">
        <title>The genome sequence of the obligately chemolithoautotrophic, facultatively anaerobic bacterium Thiobacillus denitrificans.</title>
        <authorList>
            <person name="Beller H.R."/>
            <person name="Chain P.S."/>
            <person name="Letain T.E."/>
            <person name="Chakicherla A."/>
            <person name="Larimer F.W."/>
            <person name="Richardson P.M."/>
            <person name="Coleman M.A."/>
            <person name="Wood A.P."/>
            <person name="Kelly D.P."/>
        </authorList>
    </citation>
    <scope>NUCLEOTIDE SEQUENCE [LARGE SCALE GENOMIC DNA]</scope>
    <source>
        <strain evidence="18 19">ATCC 25259</strain>
    </source>
</reference>
<dbReference type="GO" id="GO:0009279">
    <property type="term" value="C:cell outer membrane"/>
    <property type="evidence" value="ECO:0007669"/>
    <property type="project" value="UniProtKB-SubCell"/>
</dbReference>
<evidence type="ECO:0000256" key="3">
    <source>
        <dbReference type="ARBA" id="ARBA00010525"/>
    </source>
</evidence>
<dbReference type="GO" id="GO:0008970">
    <property type="term" value="F:phospholipase A1 activity"/>
    <property type="evidence" value="ECO:0007669"/>
    <property type="project" value="UniProtKB-EC"/>
</dbReference>
<feature type="chain" id="PRO_5019614519" description="Phospholipase A1" evidence="17">
    <location>
        <begin position="26"/>
        <end position="352"/>
    </location>
</feature>
<dbReference type="HOGENOM" id="CLU_045813_0_0_4"/>
<evidence type="ECO:0000313" key="19">
    <source>
        <dbReference type="Proteomes" id="UP000008291"/>
    </source>
</evidence>
<dbReference type="STRING" id="292415.Tbd_0096"/>
<evidence type="ECO:0000256" key="9">
    <source>
        <dbReference type="ARBA" id="ARBA00022801"/>
    </source>
</evidence>
<evidence type="ECO:0000256" key="13">
    <source>
        <dbReference type="ARBA" id="ARBA00023136"/>
    </source>
</evidence>
<evidence type="ECO:0000256" key="16">
    <source>
        <dbReference type="PIRSR" id="PIRSR603187-2"/>
    </source>
</evidence>
<comment type="function">
    <text evidence="17">Hydrolysis of phosphatidylcholine with phospholipase A2 (EC 3.1.1.4) and phospholipase A1 (EC 3.1.1.32) activities.</text>
</comment>
<evidence type="ECO:0000313" key="18">
    <source>
        <dbReference type="EMBL" id="AAZ96049.1"/>
    </source>
</evidence>
<evidence type="ECO:0000256" key="15">
    <source>
        <dbReference type="PIRSR" id="PIRSR603187-1"/>
    </source>
</evidence>
<keyword evidence="19" id="KW-1185">Reference proteome</keyword>
<dbReference type="EC" id="3.1.1.4" evidence="17"/>
<dbReference type="AlphaFoldDB" id="Q3SMJ6"/>
<feature type="active site" description="Proton acceptor" evidence="15">
    <location>
        <position position="221"/>
    </location>
</feature>
<comment type="catalytic activity">
    <reaction evidence="1 17">
        <text>a 1,2-diacyl-sn-glycero-3-phosphocholine + H2O = a 2-acyl-sn-glycero-3-phosphocholine + a fatty acid + H(+)</text>
        <dbReference type="Rhea" id="RHEA:18689"/>
        <dbReference type="ChEBI" id="CHEBI:15377"/>
        <dbReference type="ChEBI" id="CHEBI:15378"/>
        <dbReference type="ChEBI" id="CHEBI:28868"/>
        <dbReference type="ChEBI" id="CHEBI:57643"/>
        <dbReference type="ChEBI" id="CHEBI:57875"/>
        <dbReference type="EC" id="3.1.1.32"/>
    </reaction>
</comment>
<evidence type="ECO:0000256" key="17">
    <source>
        <dbReference type="RuleBase" id="RU366027"/>
    </source>
</evidence>
<keyword evidence="7 16" id="KW-0479">Metal-binding</keyword>
<dbReference type="InterPro" id="IPR036541">
    <property type="entry name" value="PLipase_A1_sf"/>
</dbReference>
<dbReference type="GO" id="GO:0004623">
    <property type="term" value="F:phospholipase A2 activity"/>
    <property type="evidence" value="ECO:0007669"/>
    <property type="project" value="UniProtKB-EC"/>
</dbReference>
<comment type="catalytic activity">
    <reaction evidence="2 17">
        <text>a 1,2-diacyl-sn-glycero-3-phosphocholine + H2O = a 1-acyl-sn-glycero-3-phosphocholine + a fatty acid + H(+)</text>
        <dbReference type="Rhea" id="RHEA:15801"/>
        <dbReference type="ChEBI" id="CHEBI:15377"/>
        <dbReference type="ChEBI" id="CHEBI:15378"/>
        <dbReference type="ChEBI" id="CHEBI:28868"/>
        <dbReference type="ChEBI" id="CHEBI:57643"/>
        <dbReference type="ChEBI" id="CHEBI:58168"/>
        <dbReference type="EC" id="3.1.1.4"/>
    </reaction>
</comment>
<keyword evidence="13" id="KW-0472">Membrane</keyword>
<dbReference type="PANTHER" id="PTHR40457">
    <property type="entry name" value="PHOSPHOLIPASE A1"/>
    <property type="match status" value="1"/>
</dbReference>
<evidence type="ECO:0000256" key="7">
    <source>
        <dbReference type="ARBA" id="ARBA00022723"/>
    </source>
</evidence>
<gene>
    <name evidence="18" type="ordered locus">Tbd_0096</name>
</gene>
<evidence type="ECO:0000256" key="12">
    <source>
        <dbReference type="ARBA" id="ARBA00023098"/>
    </source>
</evidence>
<proteinExistence type="inferred from homology"/>
<dbReference type="GO" id="GO:0005509">
    <property type="term" value="F:calcium ion binding"/>
    <property type="evidence" value="ECO:0007669"/>
    <property type="project" value="TreeGrafter"/>
</dbReference>
<keyword evidence="12 17" id="KW-0443">Lipid metabolism</keyword>
<dbReference type="InterPro" id="IPR003187">
    <property type="entry name" value="PLipase_A1"/>
</dbReference>
<organism evidence="18 19">
    <name type="scientific">Thiobacillus denitrificans (strain ATCC 25259 / T1)</name>
    <dbReference type="NCBI Taxonomy" id="292415"/>
    <lineage>
        <taxon>Bacteria</taxon>
        <taxon>Pseudomonadati</taxon>
        <taxon>Pseudomonadota</taxon>
        <taxon>Betaproteobacteria</taxon>
        <taxon>Nitrosomonadales</taxon>
        <taxon>Thiobacillaceae</taxon>
        <taxon>Thiobacillus</taxon>
    </lineage>
</organism>
<name>Q3SMJ6_THIDA</name>
<evidence type="ECO:0000256" key="1">
    <source>
        <dbReference type="ARBA" id="ARBA00000111"/>
    </source>
</evidence>
<evidence type="ECO:0000256" key="14">
    <source>
        <dbReference type="ARBA" id="ARBA00023237"/>
    </source>
</evidence>
<comment type="cofactor">
    <cofactor evidence="17">
        <name>Ca(2+)</name>
        <dbReference type="ChEBI" id="CHEBI:29108"/>
    </cofactor>
    <text evidence="17">Binds 1 Ca(2+) ion per monomer. In the dimeric form the Ca(2+) is bound by different amino acids with binding of each Ca(2+) shared with ligands coming from each monomer. The Ca(2+) ion may have a role in catalysis.</text>
</comment>